<comment type="caution">
    <text evidence="2">The sequence shown here is derived from an EMBL/GenBank/DDBJ whole genome shotgun (WGS) entry which is preliminary data.</text>
</comment>
<dbReference type="Proteomes" id="UP001318301">
    <property type="component" value="Unassembled WGS sequence"/>
</dbReference>
<evidence type="ECO:0000313" key="3">
    <source>
        <dbReference type="Proteomes" id="UP001318301"/>
    </source>
</evidence>
<dbReference type="RefSeq" id="WP_166231844.1">
    <property type="nucleotide sequence ID" value="NZ_CBCSIJ010000006.1"/>
</dbReference>
<evidence type="ECO:0000313" key="2">
    <source>
        <dbReference type="EMBL" id="NGZ44855.1"/>
    </source>
</evidence>
<organism evidence="2 3">
    <name type="scientific">Aquirufa beregesia</name>
    <dbReference type="NCBI Taxonomy" id="2516556"/>
    <lineage>
        <taxon>Bacteria</taxon>
        <taxon>Pseudomonadati</taxon>
        <taxon>Bacteroidota</taxon>
        <taxon>Cytophagia</taxon>
        <taxon>Cytophagales</taxon>
        <taxon>Flectobacillaceae</taxon>
        <taxon>Aquirufa</taxon>
    </lineage>
</organism>
<proteinExistence type="predicted"/>
<name>A0ABX0EY13_9BACT</name>
<evidence type="ECO:0000256" key="1">
    <source>
        <dbReference type="SAM" id="MobiDB-lite"/>
    </source>
</evidence>
<protein>
    <submittedName>
        <fullName evidence="2">T9SS type A sorting domain-containing protein</fullName>
    </submittedName>
</protein>
<keyword evidence="3" id="KW-1185">Reference proteome</keyword>
<dbReference type="NCBIfam" id="TIGR04183">
    <property type="entry name" value="Por_Secre_tail"/>
    <property type="match status" value="1"/>
</dbReference>
<feature type="compositionally biased region" description="Acidic residues" evidence="1">
    <location>
        <begin position="506"/>
        <end position="527"/>
    </location>
</feature>
<accession>A0ABX0EY13</accession>
<feature type="region of interest" description="Disordered" evidence="1">
    <location>
        <begin position="496"/>
        <end position="527"/>
    </location>
</feature>
<dbReference type="InterPro" id="IPR026444">
    <property type="entry name" value="Secre_tail"/>
</dbReference>
<gene>
    <name evidence="2" type="ORF">EWU23_10240</name>
</gene>
<reference evidence="2 3" key="1">
    <citation type="submission" date="2019-02" db="EMBL/GenBank/DDBJ databases">
        <title>Genome of a new Bacteroidetes strain.</title>
        <authorList>
            <person name="Pitt A."/>
        </authorList>
    </citation>
    <scope>NUCLEOTIDE SEQUENCE [LARGE SCALE GENOMIC DNA]</scope>
    <source>
        <strain evidence="2 3">50C-KIRBA</strain>
    </source>
</reference>
<sequence length="1083" mass="121385">MKKHYFQLLLLCICGEIQGQCPIIQSQPLSQSDCDGNSIRMMVKSDGDLYQWEKKRPSDSQFSLISGATSSQYQIYPSGGTLHPSGTLYRVKVSKNACQLYSQEASITLHSITSIVNPSICERGSGTLIPQILSASLAQVQHYQWTRSINGGPFEDLVDDANFSGTKSKELVISQAMMSLNSQKIKVRINFSISPNNDNEGSLTNENQTSTCPRTSSEVSLQIKNAPIPSHASTLYKGCMDSPISVNSTGCSPYSTYWYDTQGQKIGEGARLNVSLTDATAYLYKATCYKNGCESLPSVGTYAQAYPVPSAPSNSGTPAQVCSGSMITFKASGGSNNLWYLNSTDKNTISTATSITVSQTTNLGQDVLEITRWVSQKINECESPKSAIRVNISPSLLVDAGENKQLKGDELYDTKSIITARNGNPPYQYSWSTSNNTPIHSSQESNPIIGPFRSSGYIKLQVKDQLNCMLKDSVYIQWENQIINIPMDSISLPEVPKDSITVTPDPESDPDTEVDNPMEDEKEDVEVDETKDIPIPVWHEISYTMDPLCQQDAYKIQVQGCPGNVMYFNQYGPEHMRAQGSEWIVDASYELFVQIRCSDPNSNTINLTIPVLKKPNIPIIKNFESYVCHDQMAQIEIDQIYKSQFVGWEKDGHFFSEAFILHQTLEAGQYQALIQQNTCFYRSEILDLEVRIAPPASTITASKSSLCIRDSTLLQTAPSYSYIRWKTGEKESFIKFRAHQSGHFEFQAQVSQDNQCWSDWSEPYIIQVHENPNQPNIVAWPALGFCEGDSIQLKAPTNFLGYQWNTGMTTQTSYVKKTGKYWLKVQNQYGCWSIPSDSIQAYHYPEEPTPILEAIPSRQFCSGESIQLQASRAHAYLWKNDSSNPSIQITDSGNYWLKTQNHFGCWSKRSEEISIYRRDNPLMPAIKKSGVYFLEVISVDYPDGYEWKKDQQLLNDNQALIKAKKIGLFEVRAKKQYDLFQSKSIVCYSSYQKISMSIPESMQGISIFPNPNKTGLLHLELLEDIQDAEAKIFDFLGNEIINYLLPPSSQPISLQLPTIPAGTYILKIIAPNFSKEKVIIISP</sequence>
<dbReference type="EMBL" id="SEWW01000006">
    <property type="protein sequence ID" value="NGZ44855.1"/>
    <property type="molecule type" value="Genomic_DNA"/>
</dbReference>